<reference evidence="2" key="2">
    <citation type="submission" date="2015-01" db="EMBL/GenBank/DDBJ databases">
        <title>Evolutionary Origins and Diversification of the Mycorrhizal Mutualists.</title>
        <authorList>
            <consortium name="DOE Joint Genome Institute"/>
            <consortium name="Mycorrhizal Genomics Consortium"/>
            <person name="Kohler A."/>
            <person name="Kuo A."/>
            <person name="Nagy L.G."/>
            <person name="Floudas D."/>
            <person name="Copeland A."/>
            <person name="Barry K.W."/>
            <person name="Cichocki N."/>
            <person name="Veneault-Fourrey C."/>
            <person name="LaButti K."/>
            <person name="Lindquist E.A."/>
            <person name="Lipzen A."/>
            <person name="Lundell T."/>
            <person name="Morin E."/>
            <person name="Murat C."/>
            <person name="Riley R."/>
            <person name="Ohm R."/>
            <person name="Sun H."/>
            <person name="Tunlid A."/>
            <person name="Henrissat B."/>
            <person name="Grigoriev I.V."/>
            <person name="Hibbett D.S."/>
            <person name="Martin F."/>
        </authorList>
    </citation>
    <scope>NUCLEOTIDE SEQUENCE [LARGE SCALE GENOMIC DNA]</scope>
    <source>
        <strain evidence="2">LaAM-08-1</strain>
    </source>
</reference>
<organism evidence="1 2">
    <name type="scientific">Laccaria amethystina LaAM-08-1</name>
    <dbReference type="NCBI Taxonomy" id="1095629"/>
    <lineage>
        <taxon>Eukaryota</taxon>
        <taxon>Fungi</taxon>
        <taxon>Dikarya</taxon>
        <taxon>Basidiomycota</taxon>
        <taxon>Agaricomycotina</taxon>
        <taxon>Agaricomycetes</taxon>
        <taxon>Agaricomycetidae</taxon>
        <taxon>Agaricales</taxon>
        <taxon>Agaricineae</taxon>
        <taxon>Hydnangiaceae</taxon>
        <taxon>Laccaria</taxon>
    </lineage>
</organism>
<reference evidence="1 2" key="1">
    <citation type="submission" date="2014-04" db="EMBL/GenBank/DDBJ databases">
        <authorList>
            <consortium name="DOE Joint Genome Institute"/>
            <person name="Kuo A."/>
            <person name="Kohler A."/>
            <person name="Nagy L.G."/>
            <person name="Floudas D."/>
            <person name="Copeland A."/>
            <person name="Barry K.W."/>
            <person name="Cichocki N."/>
            <person name="Veneault-Fourrey C."/>
            <person name="LaButti K."/>
            <person name="Lindquist E.A."/>
            <person name="Lipzen A."/>
            <person name="Lundell T."/>
            <person name="Morin E."/>
            <person name="Murat C."/>
            <person name="Sun H."/>
            <person name="Tunlid A."/>
            <person name="Henrissat B."/>
            <person name="Grigoriev I.V."/>
            <person name="Hibbett D.S."/>
            <person name="Martin F."/>
            <person name="Nordberg H.P."/>
            <person name="Cantor M.N."/>
            <person name="Hua S.X."/>
        </authorList>
    </citation>
    <scope>NUCLEOTIDE SEQUENCE [LARGE SCALE GENOMIC DNA]</scope>
    <source>
        <strain evidence="1 2">LaAM-08-1</strain>
    </source>
</reference>
<evidence type="ECO:0000313" key="1">
    <source>
        <dbReference type="EMBL" id="KIJ96931.1"/>
    </source>
</evidence>
<dbReference type="Proteomes" id="UP000054477">
    <property type="component" value="Unassembled WGS sequence"/>
</dbReference>
<sequence length="67" mass="7403">MLVRLLYQLSSNACSAILTQASLVRGWGWHGGPNQQVGDEALRLGPLSHVLIYSVYTVETHPTGRQR</sequence>
<dbReference type="HOGENOM" id="CLU_2812763_0_0_1"/>
<gene>
    <name evidence="1" type="ORF">K443DRAFT_269504</name>
</gene>
<accession>A0A0C9XGY0</accession>
<protein>
    <submittedName>
        <fullName evidence="1">Unplaced genomic scaffold K443scaffold_171, whole genome shotgun sequence</fullName>
    </submittedName>
</protein>
<name>A0A0C9XGY0_9AGAR</name>
<keyword evidence="2" id="KW-1185">Reference proteome</keyword>
<evidence type="ECO:0000313" key="2">
    <source>
        <dbReference type="Proteomes" id="UP000054477"/>
    </source>
</evidence>
<proteinExistence type="predicted"/>
<dbReference type="EMBL" id="KN838706">
    <property type="protein sequence ID" value="KIJ96931.1"/>
    <property type="molecule type" value="Genomic_DNA"/>
</dbReference>
<dbReference type="AlphaFoldDB" id="A0A0C9XGY0"/>